<feature type="compositionally biased region" description="Basic and acidic residues" evidence="10">
    <location>
        <begin position="593"/>
        <end position="609"/>
    </location>
</feature>
<evidence type="ECO:0000256" key="4">
    <source>
        <dbReference type="ARBA" id="ARBA00022741"/>
    </source>
</evidence>
<dbReference type="Proteomes" id="UP001295740">
    <property type="component" value="Unassembled WGS sequence"/>
</dbReference>
<evidence type="ECO:0000256" key="2">
    <source>
        <dbReference type="ARBA" id="ARBA00022527"/>
    </source>
</evidence>
<comment type="catalytic activity">
    <reaction evidence="7">
        <text>L-threonyl-[protein] + ATP = O-phospho-L-threonyl-[protein] + ADP + H(+)</text>
        <dbReference type="Rhea" id="RHEA:46608"/>
        <dbReference type="Rhea" id="RHEA-COMP:11060"/>
        <dbReference type="Rhea" id="RHEA-COMP:11605"/>
        <dbReference type="ChEBI" id="CHEBI:15378"/>
        <dbReference type="ChEBI" id="CHEBI:30013"/>
        <dbReference type="ChEBI" id="CHEBI:30616"/>
        <dbReference type="ChEBI" id="CHEBI:61977"/>
        <dbReference type="ChEBI" id="CHEBI:456216"/>
        <dbReference type="EC" id="2.7.11.1"/>
    </reaction>
</comment>
<dbReference type="PANTHER" id="PTHR47634:SF9">
    <property type="entry name" value="PROTEIN KINASE DOMAIN-CONTAINING PROTEIN-RELATED"/>
    <property type="match status" value="1"/>
</dbReference>
<keyword evidence="4 9" id="KW-0547">Nucleotide-binding</keyword>
<evidence type="ECO:0000256" key="6">
    <source>
        <dbReference type="ARBA" id="ARBA00022840"/>
    </source>
</evidence>
<dbReference type="Gene3D" id="1.10.510.10">
    <property type="entry name" value="Transferase(Phosphotransferase) domain 1"/>
    <property type="match status" value="1"/>
</dbReference>
<dbReference type="EMBL" id="CAUWAG010000012">
    <property type="protein sequence ID" value="CAJ2509486.1"/>
    <property type="molecule type" value="Genomic_DNA"/>
</dbReference>
<evidence type="ECO:0000256" key="1">
    <source>
        <dbReference type="ARBA" id="ARBA00012513"/>
    </source>
</evidence>
<feature type="compositionally biased region" description="Basic and acidic residues" evidence="10">
    <location>
        <begin position="25"/>
        <end position="35"/>
    </location>
</feature>
<evidence type="ECO:0000256" key="9">
    <source>
        <dbReference type="PROSITE-ProRule" id="PRU10141"/>
    </source>
</evidence>
<dbReference type="SMART" id="SM00220">
    <property type="entry name" value="S_TKc"/>
    <property type="match status" value="1"/>
</dbReference>
<keyword evidence="5" id="KW-0418">Kinase</keyword>
<evidence type="ECO:0000256" key="3">
    <source>
        <dbReference type="ARBA" id="ARBA00022679"/>
    </source>
</evidence>
<keyword evidence="13" id="KW-1185">Reference proteome</keyword>
<feature type="compositionally biased region" description="Polar residues" evidence="10">
    <location>
        <begin position="540"/>
        <end position="556"/>
    </location>
</feature>
<dbReference type="AlphaFoldDB" id="A0AAI8VR29"/>
<feature type="region of interest" description="Disordered" evidence="10">
    <location>
        <begin position="1"/>
        <end position="108"/>
    </location>
</feature>
<dbReference type="PROSITE" id="PS50011">
    <property type="entry name" value="PROTEIN_KINASE_DOM"/>
    <property type="match status" value="1"/>
</dbReference>
<dbReference type="GO" id="GO:0004674">
    <property type="term" value="F:protein serine/threonine kinase activity"/>
    <property type="evidence" value="ECO:0007669"/>
    <property type="project" value="UniProtKB-KW"/>
</dbReference>
<dbReference type="SUPFAM" id="SSF56112">
    <property type="entry name" value="Protein kinase-like (PK-like)"/>
    <property type="match status" value="1"/>
</dbReference>
<feature type="domain" description="Protein kinase" evidence="11">
    <location>
        <begin position="139"/>
        <end position="730"/>
    </location>
</feature>
<evidence type="ECO:0000313" key="13">
    <source>
        <dbReference type="Proteomes" id="UP001295740"/>
    </source>
</evidence>
<protein>
    <recommendedName>
        <fullName evidence="1">non-specific serine/threonine protein kinase</fullName>
        <ecNumber evidence="1">2.7.11.1</ecNumber>
    </recommendedName>
</protein>
<comment type="catalytic activity">
    <reaction evidence="8">
        <text>L-seryl-[protein] + ATP = O-phospho-L-seryl-[protein] + ADP + H(+)</text>
        <dbReference type="Rhea" id="RHEA:17989"/>
        <dbReference type="Rhea" id="RHEA-COMP:9863"/>
        <dbReference type="Rhea" id="RHEA-COMP:11604"/>
        <dbReference type="ChEBI" id="CHEBI:15378"/>
        <dbReference type="ChEBI" id="CHEBI:29999"/>
        <dbReference type="ChEBI" id="CHEBI:30616"/>
        <dbReference type="ChEBI" id="CHEBI:83421"/>
        <dbReference type="ChEBI" id="CHEBI:456216"/>
        <dbReference type="EC" id="2.7.11.1"/>
    </reaction>
</comment>
<feature type="binding site" evidence="9">
    <location>
        <position position="168"/>
    </location>
    <ligand>
        <name>ATP</name>
        <dbReference type="ChEBI" id="CHEBI:30616"/>
    </ligand>
</feature>
<organism evidence="12 13">
    <name type="scientific">Anthostomella pinea</name>
    <dbReference type="NCBI Taxonomy" id="933095"/>
    <lineage>
        <taxon>Eukaryota</taxon>
        <taxon>Fungi</taxon>
        <taxon>Dikarya</taxon>
        <taxon>Ascomycota</taxon>
        <taxon>Pezizomycotina</taxon>
        <taxon>Sordariomycetes</taxon>
        <taxon>Xylariomycetidae</taxon>
        <taxon>Xylariales</taxon>
        <taxon>Xylariaceae</taxon>
        <taxon>Anthostomella</taxon>
    </lineage>
</organism>
<dbReference type="InterPro" id="IPR017441">
    <property type="entry name" value="Protein_kinase_ATP_BS"/>
</dbReference>
<dbReference type="EC" id="2.7.11.1" evidence="1"/>
<dbReference type="PANTHER" id="PTHR47634">
    <property type="entry name" value="PROTEIN KINASE DOMAIN-CONTAINING PROTEIN-RELATED"/>
    <property type="match status" value="1"/>
</dbReference>
<dbReference type="GO" id="GO:0050684">
    <property type="term" value="P:regulation of mRNA processing"/>
    <property type="evidence" value="ECO:0007669"/>
    <property type="project" value="TreeGrafter"/>
</dbReference>
<feature type="compositionally biased region" description="Basic residues" evidence="10">
    <location>
        <begin position="36"/>
        <end position="60"/>
    </location>
</feature>
<keyword evidence="6 9" id="KW-0067">ATP-binding</keyword>
<dbReference type="InterPro" id="IPR051334">
    <property type="entry name" value="SRPK"/>
</dbReference>
<sequence>MTRGRKRSFSHMGESYANLGRSRSFRTEMREERSVPRPRRRRRTPSSRPRGRSPPRRPRRPTPPPAQPASRSRRQSPGFSPRRTFRQVRPRRRRSPTPPGEGLIYAGLPFDTSHEDREEYRPGGLHPVHISDTLDQGRYEVFDKLGYGAHATVWLCRDWETRKWRAVKIVRARDSTEDHPELKAIHLLDGISREELKQQHIFSPLRHFWIRGPNGHHLSFVSEVLAPLLPLYAFVRKPQDKIASYCLQVSRAVQFLHKRGICHGDIRMSNLAIQLDEGIHDISVRELGRYLKEPHRHRLDTLSGRPPGPWGPDYLVLRNSMQPLVERFGKDKLALIDFGLSYEASSPVKGSNFYRQNAGPEYLFGTGPVGYESDTWALACVIWNIADGRALVEDTESFHQVAQTLEWLFGPLPVMYKKGLDEHLREEAVTDRAGVPGVAGPKEAICYNADPLCDRNTIADGDPLSLHYNLDEYKKKVADRQQNHGWENPVQAYFGSMRQTDWEFIDSRLKAINDEEANTDKLTEIKSNTCSSRSTRRAQAPSSLDSGHSQTGSNPHDYQPQLAADITHQEGEECLANDGKLDGQQTNLDTEDEISRESPTYRDGIDNELGKPKLEQTTFTQGAATGKARASQRSSGVIPTQRERFLQQILPFEQGNYPNSENPCTCYSSDPSESDQDGCKAGSHWNTNPEHVRMMRWSKEEVVSISDLLLKMFKLDPKERVGIDEVVRHL</sequence>
<keyword evidence="2" id="KW-0723">Serine/threonine-protein kinase</keyword>
<dbReference type="GO" id="GO:0005524">
    <property type="term" value="F:ATP binding"/>
    <property type="evidence" value="ECO:0007669"/>
    <property type="project" value="UniProtKB-UniRule"/>
</dbReference>
<dbReference type="GO" id="GO:0005737">
    <property type="term" value="C:cytoplasm"/>
    <property type="evidence" value="ECO:0007669"/>
    <property type="project" value="TreeGrafter"/>
</dbReference>
<gene>
    <name evidence="12" type="ORF">KHLLAP_LOCUS9954</name>
</gene>
<dbReference type="InterPro" id="IPR011009">
    <property type="entry name" value="Kinase-like_dom_sf"/>
</dbReference>
<evidence type="ECO:0000256" key="8">
    <source>
        <dbReference type="ARBA" id="ARBA00048679"/>
    </source>
</evidence>
<evidence type="ECO:0000256" key="10">
    <source>
        <dbReference type="SAM" id="MobiDB-lite"/>
    </source>
</evidence>
<accession>A0AAI8VR29</accession>
<feature type="region of interest" description="Disordered" evidence="10">
    <location>
        <begin position="525"/>
        <end position="559"/>
    </location>
</feature>
<evidence type="ECO:0000256" key="7">
    <source>
        <dbReference type="ARBA" id="ARBA00047899"/>
    </source>
</evidence>
<dbReference type="PROSITE" id="PS00107">
    <property type="entry name" value="PROTEIN_KINASE_ATP"/>
    <property type="match status" value="1"/>
</dbReference>
<proteinExistence type="predicted"/>
<evidence type="ECO:0000313" key="12">
    <source>
        <dbReference type="EMBL" id="CAJ2509486.1"/>
    </source>
</evidence>
<evidence type="ECO:0000256" key="5">
    <source>
        <dbReference type="ARBA" id="ARBA00022777"/>
    </source>
</evidence>
<feature type="region of interest" description="Disordered" evidence="10">
    <location>
        <begin position="577"/>
        <end position="609"/>
    </location>
</feature>
<dbReference type="Gene3D" id="3.30.200.20">
    <property type="entry name" value="Phosphorylase Kinase, domain 1"/>
    <property type="match status" value="1"/>
</dbReference>
<dbReference type="Pfam" id="PF00069">
    <property type="entry name" value="Pkinase"/>
    <property type="match status" value="1"/>
</dbReference>
<keyword evidence="3" id="KW-0808">Transferase</keyword>
<dbReference type="GO" id="GO:0005634">
    <property type="term" value="C:nucleus"/>
    <property type="evidence" value="ECO:0007669"/>
    <property type="project" value="TreeGrafter"/>
</dbReference>
<dbReference type="InterPro" id="IPR000719">
    <property type="entry name" value="Prot_kinase_dom"/>
</dbReference>
<comment type="caution">
    <text evidence="12">The sequence shown here is derived from an EMBL/GenBank/DDBJ whole genome shotgun (WGS) entry which is preliminary data.</text>
</comment>
<dbReference type="GO" id="GO:0000245">
    <property type="term" value="P:spliceosomal complex assembly"/>
    <property type="evidence" value="ECO:0007669"/>
    <property type="project" value="TreeGrafter"/>
</dbReference>
<feature type="compositionally biased region" description="Basic residues" evidence="10">
    <location>
        <begin position="83"/>
        <end position="95"/>
    </location>
</feature>
<reference evidence="12" key="1">
    <citation type="submission" date="2023-10" db="EMBL/GenBank/DDBJ databases">
        <authorList>
            <person name="Hackl T."/>
        </authorList>
    </citation>
    <scope>NUCLEOTIDE SEQUENCE</scope>
</reference>
<name>A0AAI8VR29_9PEZI</name>
<evidence type="ECO:0000259" key="11">
    <source>
        <dbReference type="PROSITE" id="PS50011"/>
    </source>
</evidence>